<evidence type="ECO:0000256" key="4">
    <source>
        <dbReference type="ARBA" id="ARBA00023125"/>
    </source>
</evidence>
<name>A0AAW7SVL2_BURVI</name>
<dbReference type="AlphaFoldDB" id="A0AAW7SVL2"/>
<evidence type="ECO:0000256" key="6">
    <source>
        <dbReference type="SAM" id="MobiDB-lite"/>
    </source>
</evidence>
<evidence type="ECO:0000313" key="9">
    <source>
        <dbReference type="Proteomes" id="UP001171620"/>
    </source>
</evidence>
<dbReference type="GO" id="GO:0003677">
    <property type="term" value="F:DNA binding"/>
    <property type="evidence" value="ECO:0007669"/>
    <property type="project" value="UniProtKB-KW"/>
</dbReference>
<comment type="similarity">
    <text evidence="2">Belongs to the histone-like protein H-NS family.</text>
</comment>
<dbReference type="Proteomes" id="UP001171620">
    <property type="component" value="Unassembled WGS sequence"/>
</dbReference>
<evidence type="ECO:0000313" key="8">
    <source>
        <dbReference type="EMBL" id="MDN7794586.1"/>
    </source>
</evidence>
<dbReference type="PANTHER" id="PTHR38097:SF2">
    <property type="entry name" value="DNA-BINDING PROTEIN STPA"/>
    <property type="match status" value="1"/>
</dbReference>
<evidence type="ECO:0000256" key="1">
    <source>
        <dbReference type="ARBA" id="ARBA00004453"/>
    </source>
</evidence>
<keyword evidence="5" id="KW-0175">Coiled coil</keyword>
<comment type="caution">
    <text evidence="8">The sequence shown here is derived from an EMBL/GenBank/DDBJ whole genome shotgun (WGS) entry which is preliminary data.</text>
</comment>
<dbReference type="SMART" id="SM00528">
    <property type="entry name" value="HNS"/>
    <property type="match status" value="1"/>
</dbReference>
<evidence type="ECO:0000256" key="5">
    <source>
        <dbReference type="SAM" id="Coils"/>
    </source>
</evidence>
<dbReference type="EMBL" id="JAUJRV010000003">
    <property type="protein sequence ID" value="MDN7794586.1"/>
    <property type="molecule type" value="Genomic_DNA"/>
</dbReference>
<evidence type="ECO:0000256" key="2">
    <source>
        <dbReference type="ARBA" id="ARBA00010610"/>
    </source>
</evidence>
<dbReference type="SUPFAM" id="SSF81273">
    <property type="entry name" value="H-NS histone-like proteins"/>
    <property type="match status" value="1"/>
</dbReference>
<dbReference type="PANTHER" id="PTHR38097">
    <property type="match status" value="1"/>
</dbReference>
<organism evidence="8 9">
    <name type="scientific">Burkholderia vietnamiensis</name>
    <dbReference type="NCBI Taxonomy" id="60552"/>
    <lineage>
        <taxon>Bacteria</taxon>
        <taxon>Pseudomonadati</taxon>
        <taxon>Pseudomonadota</taxon>
        <taxon>Betaproteobacteria</taxon>
        <taxon>Burkholderiales</taxon>
        <taxon>Burkholderiaceae</taxon>
        <taxon>Burkholderia</taxon>
        <taxon>Burkholderia cepacia complex</taxon>
    </lineage>
</organism>
<dbReference type="Pfam" id="PF00816">
    <property type="entry name" value="Histone_HNS"/>
    <property type="match status" value="1"/>
</dbReference>
<keyword evidence="3" id="KW-0963">Cytoplasm</keyword>
<feature type="coiled-coil region" evidence="5">
    <location>
        <begin position="4"/>
        <end position="31"/>
    </location>
</feature>
<dbReference type="Gene3D" id="4.10.430.30">
    <property type="match status" value="1"/>
</dbReference>
<dbReference type="InterPro" id="IPR027444">
    <property type="entry name" value="H-NS_C_dom"/>
</dbReference>
<feature type="domain" description="DNA-binding protein H-NS-like C-terminal" evidence="7">
    <location>
        <begin position="53"/>
        <end position="92"/>
    </location>
</feature>
<reference evidence="8" key="1">
    <citation type="submission" date="2023-07" db="EMBL/GenBank/DDBJ databases">
        <title>A collection of bacterial strains from the Burkholderia cepacia Research Laboratory and Repository.</title>
        <authorList>
            <person name="Lipuma J."/>
            <person name="Spilker T."/>
            <person name="Caverly L."/>
        </authorList>
    </citation>
    <scope>NUCLEOTIDE SEQUENCE</scope>
    <source>
        <strain evidence="8">AU44268</strain>
    </source>
</reference>
<accession>A0AAW7SVL2</accession>
<comment type="subcellular location">
    <subcellularLocation>
        <location evidence="1">Cytoplasm</location>
        <location evidence="1">Nucleoid</location>
    </subcellularLocation>
</comment>
<dbReference type="RefSeq" id="WP_080957587.1">
    <property type="nucleotide sequence ID" value="NZ_CADFEY010000024.1"/>
</dbReference>
<evidence type="ECO:0000256" key="3">
    <source>
        <dbReference type="ARBA" id="ARBA00022490"/>
    </source>
</evidence>
<feature type="region of interest" description="Disordered" evidence="6">
    <location>
        <begin position="48"/>
        <end position="76"/>
    </location>
</feature>
<keyword evidence="4" id="KW-0238">DNA-binding</keyword>
<dbReference type="GO" id="GO:0009295">
    <property type="term" value="C:nucleoid"/>
    <property type="evidence" value="ECO:0007669"/>
    <property type="project" value="UniProtKB-SubCell"/>
</dbReference>
<evidence type="ECO:0000259" key="7">
    <source>
        <dbReference type="SMART" id="SM00528"/>
    </source>
</evidence>
<protein>
    <submittedName>
        <fullName evidence="8">H-NS histone family protein</fullName>
    </submittedName>
</protein>
<sequence length="97" mass="11013">MPSLKELLDQRDKLDAKIKEAKDEARAAVIADIMRLIAEHGITHRDIFGRQNSRSRAKPPAKYRNPETGETWSGRGREPAWIAGLDRTRYLISTLGE</sequence>
<gene>
    <name evidence="8" type="ORF">QZM33_06355</name>
</gene>
<proteinExistence type="inferred from homology"/>